<comment type="caution">
    <text evidence="5">The sequence shown here is derived from an EMBL/GenBank/DDBJ whole genome shotgun (WGS) entry which is preliminary data.</text>
</comment>
<dbReference type="SUPFAM" id="SSF48452">
    <property type="entry name" value="TPR-like"/>
    <property type="match status" value="1"/>
</dbReference>
<dbReference type="InterPro" id="IPR011990">
    <property type="entry name" value="TPR-like_helical_dom_sf"/>
</dbReference>
<dbReference type="GO" id="GO:0017148">
    <property type="term" value="P:negative regulation of translation"/>
    <property type="evidence" value="ECO:0007669"/>
    <property type="project" value="TreeGrafter"/>
</dbReference>
<name>A0A9J6BS35_POLVA</name>
<keyword evidence="3" id="KW-0539">Nucleus</keyword>
<reference evidence="5" key="1">
    <citation type="submission" date="2021-03" db="EMBL/GenBank/DDBJ databases">
        <title>Chromosome level genome of the anhydrobiotic midge Polypedilum vanderplanki.</title>
        <authorList>
            <person name="Yoshida Y."/>
            <person name="Kikawada T."/>
            <person name="Gusev O."/>
        </authorList>
    </citation>
    <scope>NUCLEOTIDE SEQUENCE</scope>
    <source>
        <strain evidence="5">NIAS01</strain>
        <tissue evidence="5">Whole body or cell culture</tissue>
    </source>
</reference>
<dbReference type="GO" id="GO:0006402">
    <property type="term" value="P:mRNA catabolic process"/>
    <property type="evidence" value="ECO:0007669"/>
    <property type="project" value="TreeGrafter"/>
</dbReference>
<feature type="repeat" description="TPR" evidence="2">
    <location>
        <begin position="240"/>
        <end position="273"/>
    </location>
</feature>
<keyword evidence="3" id="KW-0805">Transcription regulation</keyword>
<dbReference type="GO" id="GO:0031047">
    <property type="term" value="P:regulatory ncRNA-mediated gene silencing"/>
    <property type="evidence" value="ECO:0007669"/>
    <property type="project" value="UniProtKB-UniRule"/>
</dbReference>
<dbReference type="EMBL" id="JADBJN010000003">
    <property type="protein sequence ID" value="KAG5672639.1"/>
    <property type="molecule type" value="Genomic_DNA"/>
</dbReference>
<sequence>MDSEFLEDDSDNIAEIKAAHDRAVNEFYKSDLKKCDQFKKALSSLTGLNDTQPIQNVEISSIELCPLYYNYAVVLYHQKKLNSALKIMNAILHHAQVDNMSNKFLEKAGLLTVCILLDTNQAKKADNLLETLQNRLNLNNDDILMVEEDVLESEQKKQEELDEDQETFRRQFRLALIRSKLNSGKLNAVVVPQDETSSYAILKAHQFYLLNDFQMSAKELSKPFKNEPITLQNYGEEQNVCVANNMGLIHFNVKHYSLAVRFFQQALQFDHKALENVRKENNNQLPLHCLGATRRSEILYNLGIALLYLQRPKDAFDCLLVPLNVYHKNPRLWLRVAESCIMVHRQHLKEQESQNKNIVSSVIGSGMHRKYIITPSQQKYTPDEIQSSSSAIPSPNLEFASLCLRNALTLVEHCRQLLTTVDEEVTCNPSKPLTKTSIEKLQLHILTASSYVALCLGDYTLALYHARELLKIENLPDTHKMMGFLYAAESCIMLDRVPEAIAYLDPKILMELKSTDFETVSSPDWNINTLEAVNAVYTYNLAVSLAIYGDYELAKTRIVLCRHHPVVAVQTKMLELYLEMQSGNIENCKKKIAIDTPQYF</sequence>
<dbReference type="PROSITE" id="PS50005">
    <property type="entry name" value="TPR"/>
    <property type="match status" value="1"/>
</dbReference>
<keyword evidence="4" id="KW-0175">Coiled coil</keyword>
<comment type="subcellular location">
    <subcellularLocation>
        <location evidence="3">Cytoplasm</location>
    </subcellularLocation>
    <subcellularLocation>
        <location evidence="3">Nucleus</location>
    </subcellularLocation>
</comment>
<keyword evidence="3" id="KW-0810">Translation regulation</keyword>
<evidence type="ECO:0000256" key="3">
    <source>
        <dbReference type="RuleBase" id="RU367083"/>
    </source>
</evidence>
<keyword evidence="2" id="KW-0802">TPR repeat</keyword>
<evidence type="ECO:0000256" key="1">
    <source>
        <dbReference type="ARBA" id="ARBA00010080"/>
    </source>
</evidence>
<evidence type="ECO:0000256" key="2">
    <source>
        <dbReference type="PROSITE-ProRule" id="PRU00339"/>
    </source>
</evidence>
<comment type="function">
    <text evidence="3">Component of the CCR4-NOT complex which is one of the major cellular mRNA deadenylases and is linked to various cellular processes including bulk mRNA degradation, miRNA-mediated repression, translational repression during translational initiation and general transcription regulation.</text>
</comment>
<dbReference type="AlphaFoldDB" id="A0A9J6BS35"/>
<feature type="coiled-coil region" evidence="4">
    <location>
        <begin position="122"/>
        <end position="171"/>
    </location>
</feature>
<keyword evidence="3" id="KW-0804">Transcription</keyword>
<accession>A0A9J6BS35</accession>
<dbReference type="GO" id="GO:0030014">
    <property type="term" value="C:CCR4-NOT complex"/>
    <property type="evidence" value="ECO:0007669"/>
    <property type="project" value="UniProtKB-UniRule"/>
</dbReference>
<evidence type="ECO:0000313" key="5">
    <source>
        <dbReference type="EMBL" id="KAG5672639.1"/>
    </source>
</evidence>
<keyword evidence="3" id="KW-0963">Cytoplasm</keyword>
<dbReference type="Gene3D" id="1.25.40.10">
    <property type="entry name" value="Tetratricopeptide repeat domain"/>
    <property type="match status" value="1"/>
</dbReference>
<evidence type="ECO:0000313" key="6">
    <source>
        <dbReference type="Proteomes" id="UP001107558"/>
    </source>
</evidence>
<keyword evidence="3" id="KW-0943">RNA-mediated gene silencing</keyword>
<dbReference type="PANTHER" id="PTHR12979:SF5">
    <property type="entry name" value="CCR4-NOT TRANSCRIPTION COMPLEX SUBUNIT 10"/>
    <property type="match status" value="1"/>
</dbReference>
<organism evidence="5 6">
    <name type="scientific">Polypedilum vanderplanki</name>
    <name type="common">Sleeping chironomid midge</name>
    <dbReference type="NCBI Taxonomy" id="319348"/>
    <lineage>
        <taxon>Eukaryota</taxon>
        <taxon>Metazoa</taxon>
        <taxon>Ecdysozoa</taxon>
        <taxon>Arthropoda</taxon>
        <taxon>Hexapoda</taxon>
        <taxon>Insecta</taxon>
        <taxon>Pterygota</taxon>
        <taxon>Neoptera</taxon>
        <taxon>Endopterygota</taxon>
        <taxon>Diptera</taxon>
        <taxon>Nematocera</taxon>
        <taxon>Chironomoidea</taxon>
        <taxon>Chironomidae</taxon>
        <taxon>Chironominae</taxon>
        <taxon>Polypedilum</taxon>
        <taxon>Polypedilum</taxon>
    </lineage>
</organism>
<proteinExistence type="inferred from homology"/>
<evidence type="ECO:0000256" key="4">
    <source>
        <dbReference type="SAM" id="Coils"/>
    </source>
</evidence>
<keyword evidence="6" id="KW-1185">Reference proteome</keyword>
<comment type="similarity">
    <text evidence="1 3">Belongs to the CNOT10 family.</text>
</comment>
<dbReference type="PANTHER" id="PTHR12979">
    <property type="entry name" value="CCR4-NOT TRANSCRIPTION COMPLEX SUBUNIT 10"/>
    <property type="match status" value="1"/>
</dbReference>
<dbReference type="GO" id="GO:0005737">
    <property type="term" value="C:cytoplasm"/>
    <property type="evidence" value="ECO:0007669"/>
    <property type="project" value="UniProtKB-SubCell"/>
</dbReference>
<dbReference type="InterPro" id="IPR019734">
    <property type="entry name" value="TPR_rpt"/>
</dbReference>
<gene>
    <name evidence="5" type="ORF">PVAND_002752</name>
</gene>
<protein>
    <recommendedName>
        <fullName evidence="3">CCR4-NOT transcription complex subunit 10</fullName>
    </recommendedName>
</protein>
<dbReference type="Proteomes" id="UP001107558">
    <property type="component" value="Chromosome 3"/>
</dbReference>
<dbReference type="GO" id="GO:0005634">
    <property type="term" value="C:nucleus"/>
    <property type="evidence" value="ECO:0007669"/>
    <property type="project" value="UniProtKB-SubCell"/>
</dbReference>
<dbReference type="InterPro" id="IPR039740">
    <property type="entry name" value="CNOT10"/>
</dbReference>
<dbReference type="OrthoDB" id="25157at2759"/>